<proteinExistence type="predicted"/>
<name>A0A6L6JAY4_9RHOB</name>
<reference evidence="1 2" key="1">
    <citation type="submission" date="2019-11" db="EMBL/GenBank/DDBJ databases">
        <authorList>
            <person name="Dong K."/>
        </authorList>
    </citation>
    <scope>NUCLEOTIDE SEQUENCE [LARGE SCALE GENOMIC DNA]</scope>
    <source>
        <strain evidence="1 2">NBRC 111993</strain>
    </source>
</reference>
<dbReference type="EMBL" id="WMIE01000006">
    <property type="protein sequence ID" value="MTH78355.1"/>
    <property type="molecule type" value="Genomic_DNA"/>
</dbReference>
<dbReference type="RefSeq" id="WP_155095717.1">
    <property type="nucleotide sequence ID" value="NZ_WMIE01000006.1"/>
</dbReference>
<dbReference type="AlphaFoldDB" id="A0A6L6JAY4"/>
<protein>
    <recommendedName>
        <fullName evidence="3">Sulfotransferase domain-containing protein</fullName>
    </recommendedName>
</protein>
<evidence type="ECO:0000313" key="2">
    <source>
        <dbReference type="Proteomes" id="UP000478183"/>
    </source>
</evidence>
<keyword evidence="2" id="KW-1185">Reference proteome</keyword>
<dbReference type="OrthoDB" id="7857382at2"/>
<dbReference type="InterPro" id="IPR027417">
    <property type="entry name" value="P-loop_NTPase"/>
</dbReference>
<organism evidence="1 2">
    <name type="scientific">Paracoccus aestuariivivens</name>
    <dbReference type="NCBI Taxonomy" id="1820333"/>
    <lineage>
        <taxon>Bacteria</taxon>
        <taxon>Pseudomonadati</taxon>
        <taxon>Pseudomonadota</taxon>
        <taxon>Alphaproteobacteria</taxon>
        <taxon>Rhodobacterales</taxon>
        <taxon>Paracoccaceae</taxon>
        <taxon>Paracoccus</taxon>
    </lineage>
</organism>
<dbReference type="Gene3D" id="3.40.50.300">
    <property type="entry name" value="P-loop containing nucleotide triphosphate hydrolases"/>
    <property type="match status" value="1"/>
</dbReference>
<evidence type="ECO:0008006" key="3">
    <source>
        <dbReference type="Google" id="ProtNLM"/>
    </source>
</evidence>
<evidence type="ECO:0000313" key="1">
    <source>
        <dbReference type="EMBL" id="MTH78355.1"/>
    </source>
</evidence>
<comment type="caution">
    <text evidence="1">The sequence shown here is derived from an EMBL/GenBank/DDBJ whole genome shotgun (WGS) entry which is preliminary data.</text>
</comment>
<sequence length="242" mass="27698">MTHMNVVMTSSRFGGRYFLDTLSRCCPDIVVMHEVMRKHTDSHSVLTKLTGLPLDRLKKMAEFEPEALWSTISESAKASGKNVAILAYYYHQPRDSALWDRIRNEARVVHLVRRNLFEAFVSRQAAFQNSSARQNTANGASQKGDGLMALNEKELRSYVVERTNDIEWCRQTFGSGNYRELFFEDISRTFGTCVHEINRLFPAADDTLSKDVRLSAPIRRALSNADRIADYAFVARFDRAYV</sequence>
<dbReference type="Proteomes" id="UP000478183">
    <property type="component" value="Unassembled WGS sequence"/>
</dbReference>
<gene>
    <name evidence="1" type="ORF">GL286_11495</name>
</gene>
<accession>A0A6L6JAY4</accession>